<dbReference type="PRINTS" id="PR00301">
    <property type="entry name" value="HEATSHOCK70"/>
</dbReference>
<gene>
    <name evidence="3" type="ORF">FWILDA_LOCUS13988</name>
</gene>
<keyword evidence="1" id="KW-0547">Nucleotide-binding</keyword>
<keyword evidence="4" id="KW-1185">Reference proteome</keyword>
<protein>
    <submittedName>
        <fullName evidence="3">19562_t:CDS:1</fullName>
    </submittedName>
</protein>
<dbReference type="SUPFAM" id="SSF100920">
    <property type="entry name" value="Heat shock protein 70kD (HSP70), peptide-binding domain"/>
    <property type="match status" value="1"/>
</dbReference>
<evidence type="ECO:0000313" key="3">
    <source>
        <dbReference type="EMBL" id="CAI2189254.1"/>
    </source>
</evidence>
<proteinExistence type="predicted"/>
<keyword evidence="2" id="KW-0067">ATP-binding</keyword>
<reference evidence="3" key="1">
    <citation type="submission" date="2022-08" db="EMBL/GenBank/DDBJ databases">
        <authorList>
            <person name="Kallberg Y."/>
            <person name="Tangrot J."/>
            <person name="Rosling A."/>
        </authorList>
    </citation>
    <scope>NUCLEOTIDE SEQUENCE</scope>
    <source>
        <strain evidence="3">Wild A</strain>
    </source>
</reference>
<dbReference type="OrthoDB" id="2401965at2759"/>
<name>A0A9W4T1K4_9GLOM</name>
<dbReference type="GO" id="GO:0005524">
    <property type="term" value="F:ATP binding"/>
    <property type="evidence" value="ECO:0007669"/>
    <property type="project" value="UniProtKB-KW"/>
</dbReference>
<dbReference type="GO" id="GO:0140662">
    <property type="term" value="F:ATP-dependent protein folding chaperone"/>
    <property type="evidence" value="ECO:0007669"/>
    <property type="project" value="InterPro"/>
</dbReference>
<organism evidence="3 4">
    <name type="scientific">Funneliformis geosporum</name>
    <dbReference type="NCBI Taxonomy" id="1117311"/>
    <lineage>
        <taxon>Eukaryota</taxon>
        <taxon>Fungi</taxon>
        <taxon>Fungi incertae sedis</taxon>
        <taxon>Mucoromycota</taxon>
        <taxon>Glomeromycotina</taxon>
        <taxon>Glomeromycetes</taxon>
        <taxon>Glomerales</taxon>
        <taxon>Glomeraceae</taxon>
        <taxon>Funneliformis</taxon>
    </lineage>
</organism>
<dbReference type="InterPro" id="IPR029047">
    <property type="entry name" value="HSP70_peptide-bd_sf"/>
</dbReference>
<evidence type="ECO:0000256" key="2">
    <source>
        <dbReference type="ARBA" id="ARBA00022840"/>
    </source>
</evidence>
<dbReference type="SUPFAM" id="SSF100934">
    <property type="entry name" value="Heat shock protein 70kD (HSP70), C-terminal subdomain"/>
    <property type="match status" value="1"/>
</dbReference>
<sequence length="193" mass="21210">FFNGKELNKSIIPDEVIAYGATVQADLMLLDVAALSLGIETAGGVMKTLIKRNTTVPAIKSEIFFKYDDNQPGAHSEDNNLLGKFELIEIPPAPSGVTQIKVTFDINQNGILNVSAVDVTTGKSNKAITEETFECQGMKSNVWKVTGKLDLADKKRLDDNIKESIVWLDNNQGAEKDEYDNSRNHLSILPTQL</sequence>
<dbReference type="PANTHER" id="PTHR19375">
    <property type="entry name" value="HEAT SHOCK PROTEIN 70KDA"/>
    <property type="match status" value="1"/>
</dbReference>
<dbReference type="InterPro" id="IPR013126">
    <property type="entry name" value="Hsp_70_fam"/>
</dbReference>
<dbReference type="Gene3D" id="1.20.1270.10">
    <property type="match status" value="1"/>
</dbReference>
<accession>A0A9W4T1K4</accession>
<dbReference type="InterPro" id="IPR029048">
    <property type="entry name" value="HSP70_C_sf"/>
</dbReference>
<evidence type="ECO:0000256" key="1">
    <source>
        <dbReference type="ARBA" id="ARBA00022741"/>
    </source>
</evidence>
<dbReference type="EMBL" id="CAMKVN010005707">
    <property type="protein sequence ID" value="CAI2189254.1"/>
    <property type="molecule type" value="Genomic_DNA"/>
</dbReference>
<evidence type="ECO:0000313" key="4">
    <source>
        <dbReference type="Proteomes" id="UP001153678"/>
    </source>
</evidence>
<comment type="caution">
    <text evidence="3">The sequence shown here is derived from an EMBL/GenBank/DDBJ whole genome shotgun (WGS) entry which is preliminary data.</text>
</comment>
<feature type="non-terminal residue" evidence="3">
    <location>
        <position position="193"/>
    </location>
</feature>
<dbReference type="Pfam" id="PF00012">
    <property type="entry name" value="HSP70"/>
    <property type="match status" value="1"/>
</dbReference>
<dbReference type="Gene3D" id="2.60.34.10">
    <property type="entry name" value="Substrate Binding Domain Of DNAk, Chain A, domain 1"/>
    <property type="match status" value="1"/>
</dbReference>
<dbReference type="AlphaFoldDB" id="A0A9W4T1K4"/>
<dbReference type="Proteomes" id="UP001153678">
    <property type="component" value="Unassembled WGS sequence"/>
</dbReference>